<dbReference type="Proteomes" id="UP001454036">
    <property type="component" value="Unassembled WGS sequence"/>
</dbReference>
<keyword evidence="3" id="KW-1185">Reference proteome</keyword>
<feature type="compositionally biased region" description="Low complexity" evidence="1">
    <location>
        <begin position="139"/>
        <end position="149"/>
    </location>
</feature>
<feature type="compositionally biased region" description="Polar residues" evidence="1">
    <location>
        <begin position="111"/>
        <end position="124"/>
    </location>
</feature>
<accession>A0AAV3R3T1</accession>
<feature type="compositionally biased region" description="Basic and acidic residues" evidence="1">
    <location>
        <begin position="125"/>
        <end position="137"/>
    </location>
</feature>
<gene>
    <name evidence="2" type="ORF">LIER_24742</name>
</gene>
<proteinExistence type="predicted"/>
<evidence type="ECO:0000313" key="3">
    <source>
        <dbReference type="Proteomes" id="UP001454036"/>
    </source>
</evidence>
<dbReference type="InterPro" id="IPR008507">
    <property type="entry name" value="DUF789"/>
</dbReference>
<evidence type="ECO:0000313" key="2">
    <source>
        <dbReference type="EMBL" id="GAA0170499.1"/>
    </source>
</evidence>
<sequence length="347" mass="38726">MPFSSSSSSPKSSTSNGPSNLMSFLHSVTPNVPICTLPKSCLQDLNSSWLPVDGDTVEYFTLQDFFECYEEWSVFGVGAPLLLNNEEEVVQYFIPYLSAVQIFTIKPFSDARSSQGSTGETDSEIQSRGHSESDKHSRSSSNDSNQNWDVKSTDSSIDHEGVSYPMKDRLGHLYFQYSETGSPFWRVPLADKVADLSETYPGICDLKSIDLSPASWMSVAWYPIYHIPMKGSMKDLTTCFLTYHTLSSFVQGETGADYTGKHMVFPNENLQRQGEPVNNGRHKVSVPPFGLASHRMQGDVWLNGDSCDFEKIIDLYNAADSWLKQVGFSHPDFEFFSSHSPMSLSLA</sequence>
<name>A0AAV3R3T1_LITER</name>
<comment type="caution">
    <text evidence="2">The sequence shown here is derived from an EMBL/GenBank/DDBJ whole genome shotgun (WGS) entry which is preliminary data.</text>
</comment>
<dbReference type="PANTHER" id="PTHR31343">
    <property type="entry name" value="T15D22.8"/>
    <property type="match status" value="1"/>
</dbReference>
<dbReference type="AlphaFoldDB" id="A0AAV3R3T1"/>
<dbReference type="Pfam" id="PF05623">
    <property type="entry name" value="DUF789"/>
    <property type="match status" value="1"/>
</dbReference>
<dbReference type="PANTHER" id="PTHR31343:SF29">
    <property type="entry name" value="DUF789 DOMAIN-CONTAINING PROTEIN"/>
    <property type="match status" value="1"/>
</dbReference>
<protein>
    <submittedName>
        <fullName evidence="2">Uncharacterized protein</fullName>
    </submittedName>
</protein>
<reference evidence="2 3" key="1">
    <citation type="submission" date="2024-01" db="EMBL/GenBank/DDBJ databases">
        <title>The complete chloroplast genome sequence of Lithospermum erythrorhizon: insights into the phylogenetic relationship among Boraginaceae species and the maternal lineages of purple gromwells.</title>
        <authorList>
            <person name="Okada T."/>
            <person name="Watanabe K."/>
        </authorList>
    </citation>
    <scope>NUCLEOTIDE SEQUENCE [LARGE SCALE GENOMIC DNA]</scope>
</reference>
<organism evidence="2 3">
    <name type="scientific">Lithospermum erythrorhizon</name>
    <name type="common">Purple gromwell</name>
    <name type="synonym">Lithospermum officinale var. erythrorhizon</name>
    <dbReference type="NCBI Taxonomy" id="34254"/>
    <lineage>
        <taxon>Eukaryota</taxon>
        <taxon>Viridiplantae</taxon>
        <taxon>Streptophyta</taxon>
        <taxon>Embryophyta</taxon>
        <taxon>Tracheophyta</taxon>
        <taxon>Spermatophyta</taxon>
        <taxon>Magnoliopsida</taxon>
        <taxon>eudicotyledons</taxon>
        <taxon>Gunneridae</taxon>
        <taxon>Pentapetalae</taxon>
        <taxon>asterids</taxon>
        <taxon>lamiids</taxon>
        <taxon>Boraginales</taxon>
        <taxon>Boraginaceae</taxon>
        <taxon>Boraginoideae</taxon>
        <taxon>Lithospermeae</taxon>
        <taxon>Lithospermum</taxon>
    </lineage>
</organism>
<feature type="region of interest" description="Disordered" evidence="1">
    <location>
        <begin position="110"/>
        <end position="160"/>
    </location>
</feature>
<evidence type="ECO:0000256" key="1">
    <source>
        <dbReference type="SAM" id="MobiDB-lite"/>
    </source>
</evidence>
<dbReference type="EMBL" id="BAABME010007270">
    <property type="protein sequence ID" value="GAA0170499.1"/>
    <property type="molecule type" value="Genomic_DNA"/>
</dbReference>